<gene>
    <name evidence="8" type="ORF">LCGC14_2182230</name>
</gene>
<dbReference type="PRINTS" id="PR01374">
    <property type="entry name" value="TONBPROTEIN"/>
</dbReference>
<dbReference type="GO" id="GO:0031992">
    <property type="term" value="F:energy transducer activity"/>
    <property type="evidence" value="ECO:0007669"/>
    <property type="project" value="InterPro"/>
</dbReference>
<dbReference type="GO" id="GO:0030288">
    <property type="term" value="C:outer membrane-bounded periplasmic space"/>
    <property type="evidence" value="ECO:0007669"/>
    <property type="project" value="InterPro"/>
</dbReference>
<dbReference type="AlphaFoldDB" id="A0A0F9FZD3"/>
<evidence type="ECO:0000256" key="1">
    <source>
        <dbReference type="ARBA" id="ARBA00004167"/>
    </source>
</evidence>
<dbReference type="Gene3D" id="3.30.1150.10">
    <property type="match status" value="1"/>
</dbReference>
<keyword evidence="4 6" id="KW-0472">Membrane</keyword>
<dbReference type="SUPFAM" id="SSF74653">
    <property type="entry name" value="TolA/TonB C-terminal domain"/>
    <property type="match status" value="1"/>
</dbReference>
<evidence type="ECO:0000259" key="7">
    <source>
        <dbReference type="PROSITE" id="PS52015"/>
    </source>
</evidence>
<feature type="domain" description="TonB C-terminal" evidence="7">
    <location>
        <begin position="240"/>
        <end position="332"/>
    </location>
</feature>
<keyword evidence="2 6" id="KW-0812">Transmembrane</keyword>
<dbReference type="Pfam" id="PF03544">
    <property type="entry name" value="TonB_C"/>
    <property type="match status" value="1"/>
</dbReference>
<comment type="caution">
    <text evidence="8">The sequence shown here is derived from an EMBL/GenBank/DDBJ whole genome shotgun (WGS) entry which is preliminary data.</text>
</comment>
<reference evidence="8" key="1">
    <citation type="journal article" date="2015" name="Nature">
        <title>Complex archaea that bridge the gap between prokaryotes and eukaryotes.</title>
        <authorList>
            <person name="Spang A."/>
            <person name="Saw J.H."/>
            <person name="Jorgensen S.L."/>
            <person name="Zaremba-Niedzwiedzka K."/>
            <person name="Martijn J."/>
            <person name="Lind A.E."/>
            <person name="van Eijk R."/>
            <person name="Schleper C."/>
            <person name="Guy L."/>
            <person name="Ettema T.J."/>
        </authorList>
    </citation>
    <scope>NUCLEOTIDE SEQUENCE</scope>
</reference>
<evidence type="ECO:0000256" key="4">
    <source>
        <dbReference type="ARBA" id="ARBA00023136"/>
    </source>
</evidence>
<feature type="compositionally biased region" description="Low complexity" evidence="5">
    <location>
        <begin position="199"/>
        <end position="219"/>
    </location>
</feature>
<dbReference type="InterPro" id="IPR003538">
    <property type="entry name" value="TonB"/>
</dbReference>
<proteinExistence type="predicted"/>
<feature type="compositionally biased region" description="Basic and acidic residues" evidence="5">
    <location>
        <begin position="120"/>
        <end position="143"/>
    </location>
</feature>
<feature type="region of interest" description="Disordered" evidence="5">
    <location>
        <begin position="109"/>
        <end position="162"/>
    </location>
</feature>
<dbReference type="PROSITE" id="PS52015">
    <property type="entry name" value="TONB_CTD"/>
    <property type="match status" value="1"/>
</dbReference>
<evidence type="ECO:0000256" key="2">
    <source>
        <dbReference type="ARBA" id="ARBA00022692"/>
    </source>
</evidence>
<dbReference type="InterPro" id="IPR006260">
    <property type="entry name" value="TonB/TolA_C"/>
</dbReference>
<evidence type="ECO:0000256" key="6">
    <source>
        <dbReference type="SAM" id="Phobius"/>
    </source>
</evidence>
<accession>A0A0F9FZD3</accession>
<evidence type="ECO:0000256" key="3">
    <source>
        <dbReference type="ARBA" id="ARBA00022989"/>
    </source>
</evidence>
<dbReference type="EMBL" id="LAZR01028394">
    <property type="protein sequence ID" value="KKL62735.1"/>
    <property type="molecule type" value="Genomic_DNA"/>
</dbReference>
<dbReference type="NCBIfam" id="TIGR01352">
    <property type="entry name" value="tonB_Cterm"/>
    <property type="match status" value="1"/>
</dbReference>
<dbReference type="GO" id="GO:0016020">
    <property type="term" value="C:membrane"/>
    <property type="evidence" value="ECO:0007669"/>
    <property type="project" value="UniProtKB-SubCell"/>
</dbReference>
<dbReference type="GO" id="GO:0015891">
    <property type="term" value="P:siderophore transport"/>
    <property type="evidence" value="ECO:0007669"/>
    <property type="project" value="InterPro"/>
</dbReference>
<feature type="compositionally biased region" description="Basic and acidic residues" evidence="5">
    <location>
        <begin position="150"/>
        <end position="162"/>
    </location>
</feature>
<name>A0A0F9FZD3_9ZZZZ</name>
<feature type="region of interest" description="Disordered" evidence="5">
    <location>
        <begin position="177"/>
        <end position="231"/>
    </location>
</feature>
<dbReference type="InterPro" id="IPR037682">
    <property type="entry name" value="TonB_C"/>
</dbReference>
<dbReference type="GO" id="GO:0055085">
    <property type="term" value="P:transmembrane transport"/>
    <property type="evidence" value="ECO:0007669"/>
    <property type="project" value="InterPro"/>
</dbReference>
<organism evidence="8">
    <name type="scientific">marine sediment metagenome</name>
    <dbReference type="NCBI Taxonomy" id="412755"/>
    <lineage>
        <taxon>unclassified sequences</taxon>
        <taxon>metagenomes</taxon>
        <taxon>ecological metagenomes</taxon>
    </lineage>
</organism>
<protein>
    <recommendedName>
        <fullName evidence="7">TonB C-terminal domain-containing protein</fullName>
    </recommendedName>
</protein>
<keyword evidence="3 6" id="KW-1133">Transmembrane helix</keyword>
<feature type="transmembrane region" description="Helical" evidence="6">
    <location>
        <begin position="20"/>
        <end position="41"/>
    </location>
</feature>
<evidence type="ECO:0000256" key="5">
    <source>
        <dbReference type="SAM" id="MobiDB-lite"/>
    </source>
</evidence>
<evidence type="ECO:0000313" key="8">
    <source>
        <dbReference type="EMBL" id="KKL62735.1"/>
    </source>
</evidence>
<comment type="subcellular location">
    <subcellularLocation>
        <location evidence="1">Membrane</location>
        <topology evidence="1">Single-pass membrane protein</topology>
    </subcellularLocation>
</comment>
<sequence>MTAMVPDFSSMQSGGYKQILPAFLVALFIHIGLYLLFIPVIEYSPPAPPMRIAVQVTQLREEVEPEPIPQPVVPKPKEPVITKEVLTAKNDTPPEPEDMFVLEQPPEVEEIEPEILPEPPKPEPEPIKVEPKKPEPKKIEKIKPKPKPKPKPEKPKKVIKPKEAEPVVKPKVAEVVEPATESSVEVIEGVKEMPTAELSNKPSGNTSSSTSISDNASANGEAENSRGSANEVTKNEAWKGYGQLLYAMVSKNKTYPQLAIRRHLEGRTMVSVRFEKGKMVEINVLGNGSGHTVLDKTAREMVEKAIKSLPVRGDLAKKSFSVVVPVDFRLTN</sequence>